<evidence type="ECO:0000256" key="1">
    <source>
        <dbReference type="ARBA" id="ARBA00004141"/>
    </source>
</evidence>
<dbReference type="AlphaFoldDB" id="A0ABD3VFH6"/>
<reference evidence="8 9" key="1">
    <citation type="submission" date="2024-11" db="EMBL/GenBank/DDBJ databases">
        <title>Chromosome-level genome assembly of the freshwater bivalve Anodonta woodiana.</title>
        <authorList>
            <person name="Chen X."/>
        </authorList>
    </citation>
    <scope>NUCLEOTIDE SEQUENCE [LARGE SCALE GENOMIC DNA]</scope>
    <source>
        <strain evidence="8">MN2024</strain>
        <tissue evidence="8">Gills</tissue>
    </source>
</reference>
<dbReference type="Proteomes" id="UP001634394">
    <property type="component" value="Unassembled WGS sequence"/>
</dbReference>
<comment type="caution">
    <text evidence="8">The sequence shown here is derived from an EMBL/GenBank/DDBJ whole genome shotgun (WGS) entry which is preliminary data.</text>
</comment>
<keyword evidence="2 5" id="KW-0812">Transmembrane</keyword>
<accession>A0ABD3VFH6</accession>
<dbReference type="PANTHER" id="PTHR22776:SF49">
    <property type="entry name" value="MARVEL DOMAIN-CONTAINING PROTEIN"/>
    <property type="match status" value="1"/>
</dbReference>
<organism evidence="8 9">
    <name type="scientific">Sinanodonta woodiana</name>
    <name type="common">Chinese pond mussel</name>
    <name type="synonym">Anodonta woodiana</name>
    <dbReference type="NCBI Taxonomy" id="1069815"/>
    <lineage>
        <taxon>Eukaryota</taxon>
        <taxon>Metazoa</taxon>
        <taxon>Spiralia</taxon>
        <taxon>Lophotrochozoa</taxon>
        <taxon>Mollusca</taxon>
        <taxon>Bivalvia</taxon>
        <taxon>Autobranchia</taxon>
        <taxon>Heteroconchia</taxon>
        <taxon>Palaeoheterodonta</taxon>
        <taxon>Unionida</taxon>
        <taxon>Unionoidea</taxon>
        <taxon>Unionidae</taxon>
        <taxon>Unioninae</taxon>
        <taxon>Sinanodonta</taxon>
    </lineage>
</organism>
<keyword evidence="9" id="KW-1185">Reference proteome</keyword>
<evidence type="ECO:0000256" key="6">
    <source>
        <dbReference type="SAM" id="Phobius"/>
    </source>
</evidence>
<dbReference type="PANTHER" id="PTHR22776">
    <property type="entry name" value="MARVEL-CONTAINING POTENTIAL LIPID RAFT-ASSOCIATED PROTEIN"/>
    <property type="match status" value="1"/>
</dbReference>
<gene>
    <name evidence="8" type="ORF">ACJMK2_010473</name>
</gene>
<evidence type="ECO:0000256" key="4">
    <source>
        <dbReference type="ARBA" id="ARBA00023136"/>
    </source>
</evidence>
<evidence type="ECO:0000256" key="5">
    <source>
        <dbReference type="PROSITE-ProRule" id="PRU00581"/>
    </source>
</evidence>
<name>A0ABD3VFH6_SINWO</name>
<feature type="transmembrane region" description="Helical" evidence="6">
    <location>
        <begin position="112"/>
        <end position="131"/>
    </location>
</feature>
<protein>
    <recommendedName>
        <fullName evidence="7">MARVEL domain-containing protein</fullName>
    </recommendedName>
</protein>
<dbReference type="GO" id="GO:0016020">
    <property type="term" value="C:membrane"/>
    <property type="evidence" value="ECO:0007669"/>
    <property type="project" value="UniProtKB-SubCell"/>
</dbReference>
<evidence type="ECO:0000256" key="2">
    <source>
        <dbReference type="ARBA" id="ARBA00022692"/>
    </source>
</evidence>
<feature type="transmembrane region" description="Helical" evidence="6">
    <location>
        <begin position="230"/>
        <end position="250"/>
    </location>
</feature>
<evidence type="ECO:0000313" key="9">
    <source>
        <dbReference type="Proteomes" id="UP001634394"/>
    </source>
</evidence>
<keyword evidence="4 5" id="KW-0472">Membrane</keyword>
<dbReference type="PROSITE" id="PS51225">
    <property type="entry name" value="MARVEL"/>
    <property type="match status" value="1"/>
</dbReference>
<keyword evidence="3 6" id="KW-1133">Transmembrane helix</keyword>
<dbReference type="InterPro" id="IPR008253">
    <property type="entry name" value="Marvel"/>
</dbReference>
<proteinExistence type="predicted"/>
<dbReference type="EMBL" id="JBJQND010000012">
    <property type="protein sequence ID" value="KAL3860334.1"/>
    <property type="molecule type" value="Genomic_DNA"/>
</dbReference>
<evidence type="ECO:0000313" key="8">
    <source>
        <dbReference type="EMBL" id="KAL3860334.1"/>
    </source>
</evidence>
<feature type="domain" description="MARVEL" evidence="7">
    <location>
        <begin position="106"/>
        <end position="251"/>
    </location>
</feature>
<feature type="transmembrane region" description="Helical" evidence="6">
    <location>
        <begin position="191"/>
        <end position="210"/>
    </location>
</feature>
<dbReference type="InterPro" id="IPR050578">
    <property type="entry name" value="MARVEL-CKLF_proteins"/>
</dbReference>
<evidence type="ECO:0000256" key="3">
    <source>
        <dbReference type="ARBA" id="ARBA00022989"/>
    </source>
</evidence>
<sequence>MDSFNSESSLLTLSQDGTSCLFGPIDQQTNNPPRNQGDLIQPMRENFEKNLFMPVNSGSEEQHDKQILGSNEGNRIKKNPVIETRTQPFHMLQYEKNIVLMVNKKYCCSCNGLIGILQVILSLVTFICLVTSGHREGGLLLLPLAWHFRILIFVLLLTSLTSLLMWIFNLTGLILLFPFNWYLINMVMYSVFSFLYLVGASMVASVVDFYEKMGTDVSEGTIEQLVTCVVLSYFCMFLYGLTAFVGYKQWRIQYKLYQRRRLLEEEEFDI</sequence>
<evidence type="ECO:0000259" key="7">
    <source>
        <dbReference type="PROSITE" id="PS51225"/>
    </source>
</evidence>
<comment type="subcellular location">
    <subcellularLocation>
        <location evidence="1">Membrane</location>
        <topology evidence="1">Multi-pass membrane protein</topology>
    </subcellularLocation>
</comment>